<keyword evidence="2" id="KW-1185">Reference proteome</keyword>
<dbReference type="Proteomes" id="UP000805649">
    <property type="component" value="Unassembled WGS sequence"/>
</dbReference>
<dbReference type="EMBL" id="VUJX02000003">
    <property type="protein sequence ID" value="KAL0938730.1"/>
    <property type="molecule type" value="Genomic_DNA"/>
</dbReference>
<protein>
    <submittedName>
        <fullName evidence="1">Uncharacterized protein</fullName>
    </submittedName>
</protein>
<comment type="caution">
    <text evidence="1">The sequence shown here is derived from an EMBL/GenBank/DDBJ whole genome shotgun (WGS) entry which is preliminary data.</text>
</comment>
<proteinExistence type="predicted"/>
<accession>A0ACC3Z422</accession>
<evidence type="ECO:0000313" key="2">
    <source>
        <dbReference type="Proteomes" id="UP000805649"/>
    </source>
</evidence>
<sequence length="55" mass="5870">MSQTTKVAPRVSHFGFLYDVEIVSIAIVGYEAVCVSIHDRTLGSGSPPPPLLLSL</sequence>
<evidence type="ECO:0000313" key="1">
    <source>
        <dbReference type="EMBL" id="KAL0938730.1"/>
    </source>
</evidence>
<name>A0ACC3Z422_COLTU</name>
<organism evidence="1 2">
    <name type="scientific">Colletotrichum truncatum</name>
    <name type="common">Anthracnose fungus</name>
    <name type="synonym">Colletotrichum capsici</name>
    <dbReference type="NCBI Taxonomy" id="5467"/>
    <lineage>
        <taxon>Eukaryota</taxon>
        <taxon>Fungi</taxon>
        <taxon>Dikarya</taxon>
        <taxon>Ascomycota</taxon>
        <taxon>Pezizomycotina</taxon>
        <taxon>Sordariomycetes</taxon>
        <taxon>Hypocreomycetidae</taxon>
        <taxon>Glomerellales</taxon>
        <taxon>Glomerellaceae</taxon>
        <taxon>Colletotrichum</taxon>
        <taxon>Colletotrichum truncatum species complex</taxon>
    </lineage>
</organism>
<gene>
    <name evidence="1" type="ORF">CTRU02_205340</name>
</gene>
<reference evidence="1 2" key="1">
    <citation type="journal article" date="2020" name="Phytopathology">
        <title>Genome Sequence Resources of Colletotrichum truncatum, C. plurivorum, C. musicola, and C. sojae: Four Species Pathogenic to Soybean (Glycine max).</title>
        <authorList>
            <person name="Rogerio F."/>
            <person name="Boufleur T.R."/>
            <person name="Ciampi-Guillardi M."/>
            <person name="Sukno S.A."/>
            <person name="Thon M.R."/>
            <person name="Massola Junior N.S."/>
            <person name="Baroncelli R."/>
        </authorList>
    </citation>
    <scope>NUCLEOTIDE SEQUENCE [LARGE SCALE GENOMIC DNA]</scope>
    <source>
        <strain evidence="1 2">CMES1059</strain>
    </source>
</reference>